<dbReference type="GO" id="GO:0015074">
    <property type="term" value="P:DNA integration"/>
    <property type="evidence" value="ECO:0007669"/>
    <property type="project" value="InterPro"/>
</dbReference>
<dbReference type="InterPro" id="IPR012337">
    <property type="entry name" value="RNaseH-like_sf"/>
</dbReference>
<gene>
    <name evidence="2" type="ORF">Tci_890737</name>
</gene>
<keyword evidence="2" id="KW-0808">Transferase</keyword>
<keyword evidence="2" id="KW-0548">Nucleotidyltransferase</keyword>
<dbReference type="GO" id="GO:0003676">
    <property type="term" value="F:nucleic acid binding"/>
    <property type="evidence" value="ECO:0007669"/>
    <property type="project" value="InterPro"/>
</dbReference>
<dbReference type="PANTHER" id="PTHR45835:SF99">
    <property type="entry name" value="CHROMO DOMAIN-CONTAINING PROTEIN-RELATED"/>
    <property type="match status" value="1"/>
</dbReference>
<dbReference type="AlphaFoldDB" id="A0A699UC38"/>
<protein>
    <submittedName>
        <fullName evidence="2">Reverse transcriptase domain-containing protein</fullName>
    </submittedName>
</protein>
<dbReference type="PROSITE" id="PS50994">
    <property type="entry name" value="INTEGRASE"/>
    <property type="match status" value="1"/>
</dbReference>
<reference evidence="2" key="1">
    <citation type="journal article" date="2019" name="Sci. Rep.">
        <title>Draft genome of Tanacetum cinerariifolium, the natural source of mosquito coil.</title>
        <authorList>
            <person name="Yamashiro T."/>
            <person name="Shiraishi A."/>
            <person name="Satake H."/>
            <person name="Nakayama K."/>
        </authorList>
    </citation>
    <scope>NUCLEOTIDE SEQUENCE</scope>
</reference>
<dbReference type="SUPFAM" id="SSF53098">
    <property type="entry name" value="Ribonuclease H-like"/>
    <property type="match status" value="1"/>
</dbReference>
<evidence type="ECO:0000313" key="2">
    <source>
        <dbReference type="EMBL" id="GFD18768.1"/>
    </source>
</evidence>
<name>A0A699UC38_TANCI</name>
<proteinExistence type="predicted"/>
<feature type="domain" description="Integrase catalytic" evidence="1">
    <location>
        <begin position="8"/>
        <end position="139"/>
    </location>
</feature>
<accession>A0A699UC38</accession>
<dbReference type="GO" id="GO:0003964">
    <property type="term" value="F:RNA-directed DNA polymerase activity"/>
    <property type="evidence" value="ECO:0007669"/>
    <property type="project" value="UniProtKB-KW"/>
</dbReference>
<organism evidence="2">
    <name type="scientific">Tanacetum cinerariifolium</name>
    <name type="common">Dalmatian daisy</name>
    <name type="synonym">Chrysanthemum cinerariifolium</name>
    <dbReference type="NCBI Taxonomy" id="118510"/>
    <lineage>
        <taxon>Eukaryota</taxon>
        <taxon>Viridiplantae</taxon>
        <taxon>Streptophyta</taxon>
        <taxon>Embryophyta</taxon>
        <taxon>Tracheophyta</taxon>
        <taxon>Spermatophyta</taxon>
        <taxon>Magnoliopsida</taxon>
        <taxon>eudicotyledons</taxon>
        <taxon>Gunneridae</taxon>
        <taxon>Pentapetalae</taxon>
        <taxon>asterids</taxon>
        <taxon>campanulids</taxon>
        <taxon>Asterales</taxon>
        <taxon>Asteraceae</taxon>
        <taxon>Asteroideae</taxon>
        <taxon>Anthemideae</taxon>
        <taxon>Anthemidinae</taxon>
        <taxon>Tanacetum</taxon>
    </lineage>
</organism>
<evidence type="ECO:0000259" key="1">
    <source>
        <dbReference type="PROSITE" id="PS50994"/>
    </source>
</evidence>
<dbReference type="InterPro" id="IPR001584">
    <property type="entry name" value="Integrase_cat-core"/>
</dbReference>
<sequence length="139" mass="16095">KPSGLLQQPEIPEWKWKNITMDFVNKLPRTRSEHDSIWVIVDRLTKSAYFLAVRDDHKIEKLARLYINEIIARHGVPVSIISDRDSYFTSRFWKSLQKALGTQLDLSTAYHPETDGQSEPIIQTLKDILRACAIDFGKN</sequence>
<dbReference type="InterPro" id="IPR036397">
    <property type="entry name" value="RNaseH_sf"/>
</dbReference>
<comment type="caution">
    <text evidence="2">The sequence shown here is derived from an EMBL/GenBank/DDBJ whole genome shotgun (WGS) entry which is preliminary data.</text>
</comment>
<dbReference type="PANTHER" id="PTHR45835">
    <property type="entry name" value="YALI0A06105P"/>
    <property type="match status" value="1"/>
</dbReference>
<dbReference type="EMBL" id="BKCJ011309616">
    <property type="protein sequence ID" value="GFD18768.1"/>
    <property type="molecule type" value="Genomic_DNA"/>
</dbReference>
<feature type="non-terminal residue" evidence="2">
    <location>
        <position position="1"/>
    </location>
</feature>
<dbReference type="Gene3D" id="3.30.420.10">
    <property type="entry name" value="Ribonuclease H-like superfamily/Ribonuclease H"/>
    <property type="match status" value="1"/>
</dbReference>
<keyword evidence="2" id="KW-0695">RNA-directed DNA polymerase</keyword>